<feature type="non-terminal residue" evidence="11">
    <location>
        <position position="1"/>
    </location>
</feature>
<organism evidence="11 12">
    <name type="scientific">Wickerhamomyces anomalus (strain ATCC 58044 / CBS 1984 / NCYC 433 / NRRL Y-366-8)</name>
    <name type="common">Yeast</name>
    <name type="synonym">Hansenula anomala</name>
    <dbReference type="NCBI Taxonomy" id="683960"/>
    <lineage>
        <taxon>Eukaryota</taxon>
        <taxon>Fungi</taxon>
        <taxon>Dikarya</taxon>
        <taxon>Ascomycota</taxon>
        <taxon>Saccharomycotina</taxon>
        <taxon>Saccharomycetes</taxon>
        <taxon>Phaffomycetales</taxon>
        <taxon>Wickerhamomycetaceae</taxon>
        <taxon>Wickerhamomyces</taxon>
    </lineage>
</organism>
<sequence>KLVVVGDGGCGKTCLLISYSQGEFPTVYVPTIFENYVTNVKGPKNKIIELALWDTAGQEEYDRLRPLSYPDVNILLVCYAINSITSLHNVRETWTPEVKHFCPGIPIILVGTKMDLSSTSDSIVDFHEAERLAQEIGAVEHIRCSAKTTENINHVFNVAITSAL</sequence>
<accession>A0A1E3NZD7</accession>
<dbReference type="InterPro" id="IPR005225">
    <property type="entry name" value="Small_GTP-bd"/>
</dbReference>
<keyword evidence="6" id="KW-0342">GTP-binding</keyword>
<gene>
    <name evidence="11" type="ORF">WICANDRAFT_23116</name>
</gene>
<dbReference type="AlphaFoldDB" id="A0A1E3NZD7"/>
<dbReference type="GO" id="GO:0090338">
    <property type="term" value="P:positive regulation of formin-nucleated actin cable assembly"/>
    <property type="evidence" value="ECO:0007669"/>
    <property type="project" value="EnsemblFungi"/>
</dbReference>
<evidence type="ECO:0000256" key="3">
    <source>
        <dbReference type="ARBA" id="ARBA00022475"/>
    </source>
</evidence>
<dbReference type="InterPro" id="IPR001806">
    <property type="entry name" value="Small_GTPase"/>
</dbReference>
<keyword evidence="5" id="KW-0547">Nucleotide-binding</keyword>
<evidence type="ECO:0000313" key="12">
    <source>
        <dbReference type="Proteomes" id="UP000094112"/>
    </source>
</evidence>
<dbReference type="GO" id="GO:0005886">
    <property type="term" value="C:plasma membrane"/>
    <property type="evidence" value="ECO:0007669"/>
    <property type="project" value="UniProtKB-SubCell"/>
</dbReference>
<dbReference type="InterPro" id="IPR003578">
    <property type="entry name" value="Small_GTPase_Rho"/>
</dbReference>
<evidence type="ECO:0000256" key="5">
    <source>
        <dbReference type="ARBA" id="ARBA00022741"/>
    </source>
</evidence>
<comment type="subcellular location">
    <subcellularLocation>
        <location evidence="1">Cell membrane</location>
        <topology evidence="1">Lipid-anchor</topology>
        <orientation evidence="1">Cytoplasmic side</orientation>
    </subcellularLocation>
</comment>
<dbReference type="FunFam" id="3.40.50.300:FF:000983">
    <property type="entry name" value="Rho family GTPase"/>
    <property type="match status" value="1"/>
</dbReference>
<dbReference type="InterPro" id="IPR027417">
    <property type="entry name" value="P-loop_NTPase"/>
</dbReference>
<evidence type="ECO:0000256" key="10">
    <source>
        <dbReference type="ARBA" id="ARBA00067969"/>
    </source>
</evidence>
<dbReference type="SMART" id="SM00174">
    <property type="entry name" value="RHO"/>
    <property type="match status" value="1"/>
</dbReference>
<evidence type="ECO:0000256" key="2">
    <source>
        <dbReference type="ARBA" id="ARBA00010142"/>
    </source>
</evidence>
<dbReference type="Pfam" id="PF00071">
    <property type="entry name" value="Ras"/>
    <property type="match status" value="1"/>
</dbReference>
<evidence type="ECO:0000256" key="9">
    <source>
        <dbReference type="ARBA" id="ARBA00023289"/>
    </source>
</evidence>
<dbReference type="SMART" id="SM00175">
    <property type="entry name" value="RAB"/>
    <property type="match status" value="1"/>
</dbReference>
<dbReference type="Proteomes" id="UP000094112">
    <property type="component" value="Unassembled WGS sequence"/>
</dbReference>
<keyword evidence="12" id="KW-1185">Reference proteome</keyword>
<evidence type="ECO:0000256" key="1">
    <source>
        <dbReference type="ARBA" id="ARBA00004342"/>
    </source>
</evidence>
<comment type="similarity">
    <text evidence="2">Belongs to the small GTPase superfamily. Rho family.</text>
</comment>
<dbReference type="Gene3D" id="3.40.50.300">
    <property type="entry name" value="P-loop containing nucleotide triphosphate hydrolases"/>
    <property type="match status" value="1"/>
</dbReference>
<dbReference type="SMART" id="SM00173">
    <property type="entry name" value="RAS"/>
    <property type="match status" value="1"/>
</dbReference>
<evidence type="ECO:0000313" key="11">
    <source>
        <dbReference type="EMBL" id="ODQ58384.1"/>
    </source>
</evidence>
<dbReference type="GO" id="GO:0003924">
    <property type="term" value="F:GTPase activity"/>
    <property type="evidence" value="ECO:0007669"/>
    <property type="project" value="EnsemblFungi"/>
</dbReference>
<dbReference type="PANTHER" id="PTHR24072">
    <property type="entry name" value="RHO FAMILY GTPASE"/>
    <property type="match status" value="1"/>
</dbReference>
<dbReference type="PROSITE" id="PS51421">
    <property type="entry name" value="RAS"/>
    <property type="match status" value="1"/>
</dbReference>
<dbReference type="GeneID" id="30198221"/>
<dbReference type="PROSITE" id="PS51419">
    <property type="entry name" value="RAB"/>
    <property type="match status" value="1"/>
</dbReference>
<keyword evidence="7" id="KW-0472">Membrane</keyword>
<keyword evidence="8" id="KW-0449">Lipoprotein</keyword>
<dbReference type="GO" id="GO:0007264">
    <property type="term" value="P:small GTPase-mediated signal transduction"/>
    <property type="evidence" value="ECO:0007669"/>
    <property type="project" value="InterPro"/>
</dbReference>
<dbReference type="GO" id="GO:0000131">
    <property type="term" value="C:incipient cellular bud site"/>
    <property type="evidence" value="ECO:0007669"/>
    <property type="project" value="EnsemblFungi"/>
</dbReference>
<dbReference type="GO" id="GO:0005525">
    <property type="term" value="F:GTP binding"/>
    <property type="evidence" value="ECO:0007669"/>
    <property type="project" value="UniProtKB-KW"/>
</dbReference>
<keyword evidence="9" id="KW-0636">Prenylation</keyword>
<dbReference type="NCBIfam" id="TIGR00231">
    <property type="entry name" value="small_GTP"/>
    <property type="match status" value="1"/>
</dbReference>
<evidence type="ECO:0000256" key="8">
    <source>
        <dbReference type="ARBA" id="ARBA00023288"/>
    </source>
</evidence>
<evidence type="ECO:0000256" key="7">
    <source>
        <dbReference type="ARBA" id="ARBA00023136"/>
    </source>
</evidence>
<dbReference type="EMBL" id="KV454212">
    <property type="protein sequence ID" value="ODQ58384.1"/>
    <property type="molecule type" value="Genomic_DNA"/>
</dbReference>
<feature type="non-terminal residue" evidence="11">
    <location>
        <position position="164"/>
    </location>
</feature>
<keyword evidence="4" id="KW-0488">Methylation</keyword>
<dbReference type="GO" id="GO:0030011">
    <property type="term" value="P:maintenance of cell polarity"/>
    <property type="evidence" value="ECO:0007669"/>
    <property type="project" value="EnsemblFungi"/>
</dbReference>
<protein>
    <recommendedName>
        <fullName evidence="10">GTP-binding protein RHO4</fullName>
    </recommendedName>
</protein>
<dbReference type="STRING" id="683960.A0A1E3NZD7"/>
<dbReference type="OrthoDB" id="4031310at2759"/>
<dbReference type="RefSeq" id="XP_019037591.1">
    <property type="nucleotide sequence ID" value="XM_019180975.1"/>
</dbReference>
<dbReference type="GO" id="GO:0005935">
    <property type="term" value="C:cellular bud neck"/>
    <property type="evidence" value="ECO:0007669"/>
    <property type="project" value="EnsemblFungi"/>
</dbReference>
<reference evidence="11 12" key="1">
    <citation type="journal article" date="2016" name="Proc. Natl. Acad. Sci. U.S.A.">
        <title>Comparative genomics of biotechnologically important yeasts.</title>
        <authorList>
            <person name="Riley R."/>
            <person name="Haridas S."/>
            <person name="Wolfe K.H."/>
            <person name="Lopes M.R."/>
            <person name="Hittinger C.T."/>
            <person name="Goeker M."/>
            <person name="Salamov A.A."/>
            <person name="Wisecaver J.H."/>
            <person name="Long T.M."/>
            <person name="Calvey C.H."/>
            <person name="Aerts A.L."/>
            <person name="Barry K.W."/>
            <person name="Choi C."/>
            <person name="Clum A."/>
            <person name="Coughlan A.Y."/>
            <person name="Deshpande S."/>
            <person name="Douglass A.P."/>
            <person name="Hanson S.J."/>
            <person name="Klenk H.-P."/>
            <person name="LaButti K.M."/>
            <person name="Lapidus A."/>
            <person name="Lindquist E.A."/>
            <person name="Lipzen A.M."/>
            <person name="Meier-Kolthoff J.P."/>
            <person name="Ohm R.A."/>
            <person name="Otillar R.P."/>
            <person name="Pangilinan J.L."/>
            <person name="Peng Y."/>
            <person name="Rokas A."/>
            <person name="Rosa C.A."/>
            <person name="Scheuner C."/>
            <person name="Sibirny A.A."/>
            <person name="Slot J.C."/>
            <person name="Stielow J.B."/>
            <person name="Sun H."/>
            <person name="Kurtzman C.P."/>
            <person name="Blackwell M."/>
            <person name="Grigoriev I.V."/>
            <person name="Jeffries T.W."/>
        </authorList>
    </citation>
    <scope>NUCLEOTIDE SEQUENCE [LARGE SCALE GENOMIC DNA]</scope>
    <source>
        <strain evidence="12">ATCC 58044 / CBS 1984 / NCYC 433 / NRRL Y-366-8</strain>
    </source>
</reference>
<dbReference type="SUPFAM" id="SSF52540">
    <property type="entry name" value="P-loop containing nucleoside triphosphate hydrolases"/>
    <property type="match status" value="1"/>
</dbReference>
<evidence type="ECO:0000256" key="6">
    <source>
        <dbReference type="ARBA" id="ARBA00023134"/>
    </source>
</evidence>
<keyword evidence="3" id="KW-1003">Cell membrane</keyword>
<dbReference type="PRINTS" id="PR00449">
    <property type="entry name" value="RASTRNSFRMNG"/>
</dbReference>
<dbReference type="PROSITE" id="PS51420">
    <property type="entry name" value="RHO"/>
    <property type="match status" value="1"/>
</dbReference>
<evidence type="ECO:0000256" key="4">
    <source>
        <dbReference type="ARBA" id="ARBA00022481"/>
    </source>
</evidence>
<proteinExistence type="inferred from homology"/>
<name>A0A1E3NZD7_WICAA</name>